<feature type="binding site" evidence="11">
    <location>
        <position position="204"/>
    </location>
    <ligand>
        <name>substrate</name>
    </ligand>
</feature>
<comment type="function">
    <text evidence="1 9">Converts 2,5-diamino-6-(ribosylamino)-4(3h)-pyrimidinone 5'-phosphate into 5-amino-6-(ribosylamino)-2,4(1h,3h)-pyrimidinedione 5'-phosphate.</text>
</comment>
<feature type="binding site" evidence="11">
    <location>
        <position position="296"/>
    </location>
    <ligand>
        <name>substrate</name>
    </ligand>
</feature>
<dbReference type="Pfam" id="PF01872">
    <property type="entry name" value="RibD_C"/>
    <property type="match status" value="1"/>
</dbReference>
<dbReference type="SUPFAM" id="SSF53927">
    <property type="entry name" value="Cytidine deaminase-like"/>
    <property type="match status" value="1"/>
</dbReference>
<feature type="binding site" evidence="11">
    <location>
        <position position="151"/>
    </location>
    <ligand>
        <name>NADP(+)</name>
        <dbReference type="ChEBI" id="CHEBI:58349"/>
    </ligand>
</feature>
<proteinExistence type="inferred from homology"/>
<evidence type="ECO:0000256" key="5">
    <source>
        <dbReference type="ARBA" id="ARBA00007417"/>
    </source>
</evidence>
<dbReference type="Proteomes" id="UP000494245">
    <property type="component" value="Unassembled WGS sequence"/>
</dbReference>
<dbReference type="GO" id="GO:0008703">
    <property type="term" value="F:5-amino-6-(5-phosphoribosylamino)uracil reductase activity"/>
    <property type="evidence" value="ECO:0007669"/>
    <property type="project" value="UniProtKB-EC"/>
</dbReference>
<dbReference type="GO" id="GO:0046872">
    <property type="term" value="F:metal ion binding"/>
    <property type="evidence" value="ECO:0007669"/>
    <property type="project" value="UniProtKB-KW"/>
</dbReference>
<dbReference type="PIRSF" id="PIRSF006769">
    <property type="entry name" value="RibD"/>
    <property type="match status" value="1"/>
</dbReference>
<comment type="pathway">
    <text evidence="2 9">Cofactor biosynthesis; riboflavin biosynthesis; 5-amino-6-(D-ribitylamino)uracil from GTP: step 2/4.</text>
</comment>
<evidence type="ECO:0000256" key="4">
    <source>
        <dbReference type="ARBA" id="ARBA00005259"/>
    </source>
</evidence>
<dbReference type="PANTHER" id="PTHR38011:SF7">
    <property type="entry name" value="2,5-DIAMINO-6-RIBOSYLAMINO-4(3H)-PYRIMIDINONE 5'-PHOSPHATE REDUCTASE"/>
    <property type="match status" value="1"/>
</dbReference>
<dbReference type="EC" id="1.1.1.193" evidence="9"/>
<dbReference type="CDD" id="cd01284">
    <property type="entry name" value="Riboflavin_deaminase-reductase"/>
    <property type="match status" value="1"/>
</dbReference>
<dbReference type="Gene3D" id="3.40.140.10">
    <property type="entry name" value="Cytidine Deaminase, domain 2"/>
    <property type="match status" value="1"/>
</dbReference>
<keyword evidence="7 9" id="KW-0560">Oxidoreductase</keyword>
<feature type="binding site" evidence="12">
    <location>
        <position position="72"/>
    </location>
    <ligand>
        <name>Zn(2+)</name>
        <dbReference type="ChEBI" id="CHEBI:29105"/>
        <note>catalytic</note>
    </ligand>
</feature>
<keyword evidence="8" id="KW-0511">Multifunctional enzyme</keyword>
<comment type="caution">
    <text evidence="14">The sequence shown here is derived from an EMBL/GenBank/DDBJ whole genome shotgun (WGS) entry which is preliminary data.</text>
</comment>
<evidence type="ECO:0000256" key="2">
    <source>
        <dbReference type="ARBA" id="ARBA00004882"/>
    </source>
</evidence>
<dbReference type="GO" id="GO:0009231">
    <property type="term" value="P:riboflavin biosynthetic process"/>
    <property type="evidence" value="ECO:0007669"/>
    <property type="project" value="UniProtKB-UniPathway"/>
</dbReference>
<evidence type="ECO:0000256" key="8">
    <source>
        <dbReference type="ARBA" id="ARBA00023268"/>
    </source>
</evidence>
<feature type="binding site" evidence="11">
    <location>
        <position position="181"/>
    </location>
    <ligand>
        <name>substrate</name>
    </ligand>
</feature>
<comment type="catalytic activity">
    <reaction evidence="9">
        <text>2,5-diamino-6-hydroxy-4-(5-phosphoribosylamino)-pyrimidine + H2O + H(+) = 5-amino-6-(5-phospho-D-ribosylamino)uracil + NH4(+)</text>
        <dbReference type="Rhea" id="RHEA:21868"/>
        <dbReference type="ChEBI" id="CHEBI:15377"/>
        <dbReference type="ChEBI" id="CHEBI:15378"/>
        <dbReference type="ChEBI" id="CHEBI:28938"/>
        <dbReference type="ChEBI" id="CHEBI:58453"/>
        <dbReference type="ChEBI" id="CHEBI:58614"/>
        <dbReference type="EC" id="3.5.4.26"/>
    </reaction>
</comment>
<feature type="binding site" evidence="11">
    <location>
        <position position="197"/>
    </location>
    <ligand>
        <name>NADP(+)</name>
        <dbReference type="ChEBI" id="CHEBI:58349"/>
    </ligand>
</feature>
<evidence type="ECO:0000313" key="14">
    <source>
        <dbReference type="EMBL" id="GFK95624.1"/>
    </source>
</evidence>
<organism evidence="14 15">
    <name type="scientific">Fundidesulfovibrio magnetotacticus</name>
    <dbReference type="NCBI Taxonomy" id="2730080"/>
    <lineage>
        <taxon>Bacteria</taxon>
        <taxon>Pseudomonadati</taxon>
        <taxon>Thermodesulfobacteriota</taxon>
        <taxon>Desulfovibrionia</taxon>
        <taxon>Desulfovibrionales</taxon>
        <taxon>Desulfovibrionaceae</taxon>
        <taxon>Fundidesulfovibrio</taxon>
    </lineage>
</organism>
<keyword evidence="15" id="KW-1185">Reference proteome</keyword>
<sequence>MARALDLARRGKGTTAPNPCVGAVLAREGRVVAEGWHQRCGGPHAEVNCLADARAKGVDPALCTLYVTLEPCNHYGRTPPCTKAVLEARVPRVVVGCLDPNPQVEGGGADFLRSRGVEVAVGVQERRCLDLIADFNVWRFTSRTYNILKMAATLDGRIAARSGRAAWVSCPESRSMVHDLRARVDAVVVGGGTLRQDDPRLTARTEGRSLERQPLAVVVTSLLPESGSPFSLLRERPEQTVFWTDAANAASTRAEALRDMGVRVWDLPPLEGERLDLGAGFERLRAEAACHATLCEGGGRLALSLARQGLMDEFLYVLAPKILGDEQGVPVFAGGPPHEMDKALNLRLADATPLGQDLLLSYRPA</sequence>
<evidence type="ECO:0000256" key="12">
    <source>
        <dbReference type="PIRSR" id="PIRSR006769-3"/>
    </source>
</evidence>
<dbReference type="EMBL" id="BLTE01000019">
    <property type="protein sequence ID" value="GFK95624.1"/>
    <property type="molecule type" value="Genomic_DNA"/>
</dbReference>
<dbReference type="UniPathway" id="UPA00275">
    <property type="reaction ID" value="UER00401"/>
</dbReference>
<evidence type="ECO:0000256" key="10">
    <source>
        <dbReference type="PIRSR" id="PIRSR006769-1"/>
    </source>
</evidence>
<dbReference type="InterPro" id="IPR050765">
    <property type="entry name" value="Riboflavin_Biosynth_HTPR"/>
</dbReference>
<reference evidence="14 15" key="1">
    <citation type="submission" date="2020-04" db="EMBL/GenBank/DDBJ databases">
        <authorList>
            <consortium name="Desulfovibrio sp. FSS-1 genome sequencing consortium"/>
            <person name="Shimoshige H."/>
            <person name="Kobayashi H."/>
            <person name="Maekawa T."/>
        </authorList>
    </citation>
    <scope>NUCLEOTIDE SEQUENCE [LARGE SCALE GENOMIC DNA]</scope>
    <source>
        <strain evidence="14 15">SIID29052-01</strain>
    </source>
</reference>
<evidence type="ECO:0000256" key="6">
    <source>
        <dbReference type="ARBA" id="ARBA00022857"/>
    </source>
</evidence>
<feature type="binding site" evidence="11">
    <location>
        <begin position="298"/>
        <end position="304"/>
    </location>
    <ligand>
        <name>NADP(+)</name>
        <dbReference type="ChEBI" id="CHEBI:58349"/>
    </ligand>
</feature>
<dbReference type="InterPro" id="IPR024072">
    <property type="entry name" value="DHFR-like_dom_sf"/>
</dbReference>
<dbReference type="AlphaFoldDB" id="A0A6V8LV56"/>
<keyword evidence="9 12" id="KW-0479">Metal-binding</keyword>
<feature type="binding site" evidence="11">
    <location>
        <position position="167"/>
    </location>
    <ligand>
        <name>substrate</name>
    </ligand>
</feature>
<evidence type="ECO:0000256" key="11">
    <source>
        <dbReference type="PIRSR" id="PIRSR006769-2"/>
    </source>
</evidence>
<evidence type="ECO:0000256" key="1">
    <source>
        <dbReference type="ARBA" id="ARBA00002151"/>
    </source>
</evidence>
<comment type="similarity">
    <text evidence="4 9">In the N-terminal section; belongs to the cytidine and deoxycytidylate deaminase family.</text>
</comment>
<feature type="binding site" evidence="11">
    <location>
        <position position="221"/>
    </location>
    <ligand>
        <name>NADP(+)</name>
        <dbReference type="ChEBI" id="CHEBI:58349"/>
    </ligand>
</feature>
<comment type="pathway">
    <text evidence="3 9">Cofactor biosynthesis; riboflavin biosynthesis; 5-amino-6-(D-ribitylamino)uracil from GTP: step 3/4.</text>
</comment>
<dbReference type="InterPro" id="IPR004794">
    <property type="entry name" value="Eubact_RibD"/>
</dbReference>
<comment type="catalytic activity">
    <reaction evidence="9">
        <text>5-amino-6-(5-phospho-D-ribitylamino)uracil + NADP(+) = 5-amino-6-(5-phospho-D-ribosylamino)uracil + NADPH + H(+)</text>
        <dbReference type="Rhea" id="RHEA:17845"/>
        <dbReference type="ChEBI" id="CHEBI:15378"/>
        <dbReference type="ChEBI" id="CHEBI:57783"/>
        <dbReference type="ChEBI" id="CHEBI:58349"/>
        <dbReference type="ChEBI" id="CHEBI:58421"/>
        <dbReference type="ChEBI" id="CHEBI:58453"/>
        <dbReference type="EC" id="1.1.1.193"/>
    </reaction>
</comment>
<evidence type="ECO:0000256" key="9">
    <source>
        <dbReference type="PIRNR" id="PIRNR006769"/>
    </source>
</evidence>
<keyword evidence="9 12" id="KW-0862">Zinc</keyword>
<dbReference type="NCBIfam" id="TIGR00326">
    <property type="entry name" value="eubact_ribD"/>
    <property type="match status" value="1"/>
</dbReference>
<dbReference type="PROSITE" id="PS51747">
    <property type="entry name" value="CYT_DCMP_DEAMINASES_2"/>
    <property type="match status" value="1"/>
</dbReference>
<protein>
    <recommendedName>
        <fullName evidence="9">Riboflavin biosynthesis protein RibD</fullName>
    </recommendedName>
    <domain>
        <recommendedName>
            <fullName evidence="9">Diaminohydroxyphosphoribosylaminopyrimidine deaminase</fullName>
            <shortName evidence="9">DRAP deaminase</shortName>
            <ecNumber evidence="9">3.5.4.26</ecNumber>
        </recommendedName>
        <alternativeName>
            <fullName evidence="9">Riboflavin-specific deaminase</fullName>
        </alternativeName>
    </domain>
    <domain>
        <recommendedName>
            <fullName evidence="9">5-amino-6-(5-phosphoribosylamino)uracil reductase</fullName>
            <ecNumber evidence="9">1.1.1.193</ecNumber>
        </recommendedName>
        <alternativeName>
            <fullName evidence="9">HTP reductase</fullName>
        </alternativeName>
    </domain>
</protein>
<dbReference type="EC" id="3.5.4.26" evidence="9"/>
<comment type="cofactor">
    <cofactor evidence="9 12">
        <name>Zn(2+)</name>
        <dbReference type="ChEBI" id="CHEBI:29105"/>
    </cofactor>
    <text evidence="9 12">Binds 1 zinc ion.</text>
</comment>
<dbReference type="SUPFAM" id="SSF53597">
    <property type="entry name" value="Dihydrofolate reductase-like"/>
    <property type="match status" value="1"/>
</dbReference>
<evidence type="ECO:0000259" key="13">
    <source>
        <dbReference type="PROSITE" id="PS51747"/>
    </source>
</evidence>
<dbReference type="PANTHER" id="PTHR38011">
    <property type="entry name" value="DIHYDROFOLATE REDUCTASE FAMILY PROTEIN (AFU_ORTHOLOGUE AFUA_8G06820)"/>
    <property type="match status" value="1"/>
</dbReference>
<dbReference type="Gene3D" id="3.40.430.10">
    <property type="entry name" value="Dihydrofolate Reductase, subunit A"/>
    <property type="match status" value="1"/>
</dbReference>
<feature type="binding site" evidence="11">
    <location>
        <position position="193"/>
    </location>
    <ligand>
        <name>NADP(+)</name>
        <dbReference type="ChEBI" id="CHEBI:58349"/>
    </ligand>
</feature>
<dbReference type="Pfam" id="PF00383">
    <property type="entry name" value="dCMP_cyt_deam_1"/>
    <property type="match status" value="1"/>
</dbReference>
<evidence type="ECO:0000256" key="3">
    <source>
        <dbReference type="ARBA" id="ARBA00004910"/>
    </source>
</evidence>
<dbReference type="RefSeq" id="WP_173086765.1">
    <property type="nucleotide sequence ID" value="NZ_BLTE01000019.1"/>
</dbReference>
<gene>
    <name evidence="14" type="primary">ribD</name>
    <name evidence="14" type="ORF">NNJEOMEG_03492</name>
</gene>
<evidence type="ECO:0000256" key="7">
    <source>
        <dbReference type="ARBA" id="ARBA00023002"/>
    </source>
</evidence>
<accession>A0A6V8LV56</accession>
<dbReference type="InterPro" id="IPR002734">
    <property type="entry name" value="RibDG_C"/>
</dbReference>
<feature type="binding site" evidence="12">
    <location>
        <position position="81"/>
    </location>
    <ligand>
        <name>Zn(2+)</name>
        <dbReference type="ChEBI" id="CHEBI:29105"/>
        <note>catalytic</note>
    </ligand>
</feature>
<reference evidence="14 15" key="2">
    <citation type="submission" date="2020-05" db="EMBL/GenBank/DDBJ databases">
        <title>Draft genome sequence of Desulfovibrio sp. strainFSS-1.</title>
        <authorList>
            <person name="Shimoshige H."/>
            <person name="Kobayashi H."/>
            <person name="Maekawa T."/>
        </authorList>
    </citation>
    <scope>NUCLEOTIDE SEQUENCE [LARGE SCALE GENOMIC DNA]</scope>
    <source>
        <strain evidence="14 15">SIID29052-01</strain>
    </source>
</reference>
<feature type="binding site" evidence="11">
    <location>
        <position position="201"/>
    </location>
    <ligand>
        <name>substrate</name>
    </ligand>
</feature>
<comment type="similarity">
    <text evidence="5 9">In the C-terminal section; belongs to the HTP reductase family.</text>
</comment>
<dbReference type="GO" id="GO:0008835">
    <property type="term" value="F:diaminohydroxyphosphoribosylaminopyrimidine deaminase activity"/>
    <property type="evidence" value="ECO:0007669"/>
    <property type="project" value="UniProtKB-EC"/>
</dbReference>
<keyword evidence="9" id="KW-0378">Hydrolase</keyword>
<dbReference type="InterPro" id="IPR002125">
    <property type="entry name" value="CMP_dCMP_dom"/>
</dbReference>
<keyword evidence="6 9" id="KW-0521">NADP</keyword>
<feature type="domain" description="CMP/dCMP-type deaminase" evidence="13">
    <location>
        <begin position="1"/>
        <end position="119"/>
    </location>
</feature>
<name>A0A6V8LV56_9BACT</name>
<keyword evidence="9" id="KW-0686">Riboflavin biosynthesis</keyword>
<feature type="active site" description="Proton donor" evidence="10">
    <location>
        <position position="46"/>
    </location>
</feature>
<evidence type="ECO:0000313" key="15">
    <source>
        <dbReference type="Proteomes" id="UP000494245"/>
    </source>
</evidence>
<dbReference type="InterPro" id="IPR016193">
    <property type="entry name" value="Cytidine_deaminase-like"/>
</dbReference>
<feature type="binding site" evidence="12">
    <location>
        <position position="44"/>
    </location>
    <ligand>
        <name>Zn(2+)</name>
        <dbReference type="ChEBI" id="CHEBI:29105"/>
        <note>catalytic</note>
    </ligand>
</feature>